<dbReference type="PANTHER" id="PTHR44757:SF2">
    <property type="entry name" value="BIOFILM ARCHITECTURE MAINTENANCE PROTEIN MBAA"/>
    <property type="match status" value="1"/>
</dbReference>
<dbReference type="InterPro" id="IPR000700">
    <property type="entry name" value="PAS-assoc_C"/>
</dbReference>
<evidence type="ECO:0000313" key="4">
    <source>
        <dbReference type="EMBL" id="KKL25172.1"/>
    </source>
</evidence>
<dbReference type="PROSITE" id="PS50113">
    <property type="entry name" value="PAC"/>
    <property type="match status" value="1"/>
</dbReference>
<feature type="non-terminal residue" evidence="4">
    <location>
        <position position="307"/>
    </location>
</feature>
<evidence type="ECO:0000259" key="3">
    <source>
        <dbReference type="PROSITE" id="PS50113"/>
    </source>
</evidence>
<gene>
    <name evidence="4" type="ORF">LCGC14_2407990</name>
</gene>
<dbReference type="Gene3D" id="3.30.450.20">
    <property type="entry name" value="PAS domain"/>
    <property type="match status" value="2"/>
</dbReference>
<organism evidence="4">
    <name type="scientific">marine sediment metagenome</name>
    <dbReference type="NCBI Taxonomy" id="412755"/>
    <lineage>
        <taxon>unclassified sequences</taxon>
        <taxon>metagenomes</taxon>
        <taxon>ecological metagenomes</taxon>
    </lineage>
</organism>
<feature type="compositionally biased region" description="Basic and acidic residues" evidence="1">
    <location>
        <begin position="8"/>
        <end position="20"/>
    </location>
</feature>
<evidence type="ECO:0000259" key="2">
    <source>
        <dbReference type="PROSITE" id="PS50112"/>
    </source>
</evidence>
<dbReference type="NCBIfam" id="TIGR00229">
    <property type="entry name" value="sensory_box"/>
    <property type="match status" value="1"/>
</dbReference>
<accession>A0A0F9CFC7</accession>
<feature type="domain" description="PAS" evidence="2">
    <location>
        <begin position="173"/>
        <end position="216"/>
    </location>
</feature>
<dbReference type="SMART" id="SM00091">
    <property type="entry name" value="PAS"/>
    <property type="match status" value="1"/>
</dbReference>
<sequence>MGEDSQPEEVRHSVTDRGADDTSASPATAGSDRPNAELKEEGRLNQLLLDSLPHPAMLIRADRTVLAANRIAREMGAMIEAPCWQTFGQSLYIPGEDKQHINDHDTVPPGGTHCTFCLADEALEQHQPTSNPKLWAFDRTWDTHWIPLTDDVYLHYAVDVTERKRAEEALRESEERHRTILDGTVEGILVADTETKRFVYTNPALCNMLGYSEKELAEMGVADIHPRESLKYVLSEFEAQASGEKSLASEIPCLRKDGTTIYADINTAPAMIDGRPCNVGFFTDVTERRLAEEALRLAHGKLLTVRE</sequence>
<dbReference type="InterPro" id="IPR035965">
    <property type="entry name" value="PAS-like_dom_sf"/>
</dbReference>
<reference evidence="4" key="1">
    <citation type="journal article" date="2015" name="Nature">
        <title>Complex archaea that bridge the gap between prokaryotes and eukaryotes.</title>
        <authorList>
            <person name="Spang A."/>
            <person name="Saw J.H."/>
            <person name="Jorgensen S.L."/>
            <person name="Zaremba-Niedzwiedzka K."/>
            <person name="Martijn J."/>
            <person name="Lind A.E."/>
            <person name="van Eijk R."/>
            <person name="Schleper C."/>
            <person name="Guy L."/>
            <person name="Ettema T.J."/>
        </authorList>
    </citation>
    <scope>NUCLEOTIDE SEQUENCE</scope>
</reference>
<protein>
    <recommendedName>
        <fullName evidence="5">PAS domain-containing protein</fullName>
    </recommendedName>
</protein>
<feature type="domain" description="PAC" evidence="3">
    <location>
        <begin position="247"/>
        <end position="297"/>
    </location>
</feature>
<dbReference type="Pfam" id="PF13426">
    <property type="entry name" value="PAS_9"/>
    <property type="match status" value="1"/>
</dbReference>
<evidence type="ECO:0000256" key="1">
    <source>
        <dbReference type="SAM" id="MobiDB-lite"/>
    </source>
</evidence>
<dbReference type="InterPro" id="IPR052155">
    <property type="entry name" value="Biofilm_reg_signaling"/>
</dbReference>
<dbReference type="SUPFAM" id="SSF55785">
    <property type="entry name" value="PYP-like sensor domain (PAS domain)"/>
    <property type="match status" value="1"/>
</dbReference>
<dbReference type="CDD" id="cd00130">
    <property type="entry name" value="PAS"/>
    <property type="match status" value="1"/>
</dbReference>
<dbReference type="PANTHER" id="PTHR44757">
    <property type="entry name" value="DIGUANYLATE CYCLASE DGCP"/>
    <property type="match status" value="1"/>
</dbReference>
<comment type="caution">
    <text evidence="4">The sequence shown here is derived from an EMBL/GenBank/DDBJ whole genome shotgun (WGS) entry which is preliminary data.</text>
</comment>
<proteinExistence type="predicted"/>
<name>A0A0F9CFC7_9ZZZZ</name>
<dbReference type="AlphaFoldDB" id="A0A0F9CFC7"/>
<dbReference type="EMBL" id="LAZR01036313">
    <property type="protein sequence ID" value="KKL25172.1"/>
    <property type="molecule type" value="Genomic_DNA"/>
</dbReference>
<dbReference type="InterPro" id="IPR000014">
    <property type="entry name" value="PAS"/>
</dbReference>
<evidence type="ECO:0008006" key="5">
    <source>
        <dbReference type="Google" id="ProtNLM"/>
    </source>
</evidence>
<dbReference type="PROSITE" id="PS50112">
    <property type="entry name" value="PAS"/>
    <property type="match status" value="1"/>
</dbReference>
<feature type="region of interest" description="Disordered" evidence="1">
    <location>
        <begin position="1"/>
        <end position="38"/>
    </location>
</feature>